<evidence type="ECO:0000256" key="5">
    <source>
        <dbReference type="ARBA" id="ARBA00023002"/>
    </source>
</evidence>
<dbReference type="PANTHER" id="PTHR43429">
    <property type="entry name" value="PYRIDINE NUCLEOTIDE-DISULFIDE OXIDOREDUCTASE DOMAIN-CONTAINING"/>
    <property type="match status" value="1"/>
</dbReference>
<comment type="caution">
    <text evidence="9">The sequence shown here is derived from an EMBL/GenBank/DDBJ whole genome shotgun (WGS) entry which is preliminary data.</text>
</comment>
<dbReference type="PANTHER" id="PTHR43429:SF1">
    <property type="entry name" value="NAD(P)H SULFUR OXIDOREDUCTASE (COA-DEPENDENT)"/>
    <property type="match status" value="1"/>
</dbReference>
<evidence type="ECO:0000256" key="4">
    <source>
        <dbReference type="ARBA" id="ARBA00022827"/>
    </source>
</evidence>
<comment type="cofactor">
    <cofactor evidence="1">
        <name>FAD</name>
        <dbReference type="ChEBI" id="CHEBI:57692"/>
    </cofactor>
</comment>
<dbReference type="InterPro" id="IPR036873">
    <property type="entry name" value="Rhodanese-like_dom_sf"/>
</dbReference>
<dbReference type="InterPro" id="IPR050260">
    <property type="entry name" value="FAD-bd_OxRdtase"/>
</dbReference>
<dbReference type="SMART" id="SM00450">
    <property type="entry name" value="RHOD"/>
    <property type="match status" value="1"/>
</dbReference>
<dbReference type="PROSITE" id="PS50206">
    <property type="entry name" value="RHODANESE_3"/>
    <property type="match status" value="1"/>
</dbReference>
<keyword evidence="6" id="KW-0558">Oxidation</keyword>
<dbReference type="SUPFAM" id="SSF52821">
    <property type="entry name" value="Rhodanese/Cell cycle control phosphatase"/>
    <property type="match status" value="1"/>
</dbReference>
<dbReference type="Proteomes" id="UP000273973">
    <property type="component" value="Unassembled WGS sequence"/>
</dbReference>
<dbReference type="Pfam" id="PF02852">
    <property type="entry name" value="Pyr_redox_dim"/>
    <property type="match status" value="1"/>
</dbReference>
<gene>
    <name evidence="9" type="ORF">EJA00_10670</name>
</gene>
<dbReference type="InterPro" id="IPR023753">
    <property type="entry name" value="FAD/NAD-binding_dom"/>
</dbReference>
<dbReference type="Gene3D" id="3.50.50.60">
    <property type="entry name" value="FAD/NAD(P)-binding domain"/>
    <property type="match status" value="2"/>
</dbReference>
<dbReference type="Pfam" id="PF07992">
    <property type="entry name" value="Pyr_redox_2"/>
    <property type="match status" value="1"/>
</dbReference>
<keyword evidence="5" id="KW-0560">Oxidoreductase</keyword>
<evidence type="ECO:0000313" key="10">
    <source>
        <dbReference type="Proteomes" id="UP000273973"/>
    </source>
</evidence>
<evidence type="ECO:0000259" key="8">
    <source>
        <dbReference type="PROSITE" id="PS50206"/>
    </source>
</evidence>
<dbReference type="SUPFAM" id="SSF55424">
    <property type="entry name" value="FAD/NAD-linked reductases, dimerisation (C-terminal) domain"/>
    <property type="match status" value="1"/>
</dbReference>
<keyword evidence="7" id="KW-0676">Redox-active center</keyword>
<dbReference type="InterPro" id="IPR036188">
    <property type="entry name" value="FAD/NAD-bd_sf"/>
</dbReference>
<dbReference type="EMBL" id="RSDG01000109">
    <property type="protein sequence ID" value="RRR42736.1"/>
    <property type="molecule type" value="Genomic_DNA"/>
</dbReference>
<proteinExistence type="inferred from homology"/>
<dbReference type="SUPFAM" id="SSF51905">
    <property type="entry name" value="FAD/NAD(P)-binding domain"/>
    <property type="match status" value="1"/>
</dbReference>
<dbReference type="Pfam" id="PF00581">
    <property type="entry name" value="Rhodanese"/>
    <property type="match status" value="1"/>
</dbReference>
<evidence type="ECO:0000313" key="9">
    <source>
        <dbReference type="EMBL" id="RRR42736.1"/>
    </source>
</evidence>
<name>A0A3R8XIL8_STRSU</name>
<evidence type="ECO:0000256" key="6">
    <source>
        <dbReference type="ARBA" id="ARBA00023097"/>
    </source>
</evidence>
<keyword evidence="3" id="KW-0285">Flavoprotein</keyword>
<accession>A0A3R8XIL8</accession>
<evidence type="ECO:0000256" key="7">
    <source>
        <dbReference type="ARBA" id="ARBA00023284"/>
    </source>
</evidence>
<dbReference type="InterPro" id="IPR004099">
    <property type="entry name" value="Pyr_nucl-diS_OxRdtase_dimer"/>
</dbReference>
<organism evidence="9 10">
    <name type="scientific">Streptococcus suis</name>
    <dbReference type="NCBI Taxonomy" id="1307"/>
    <lineage>
        <taxon>Bacteria</taxon>
        <taxon>Bacillati</taxon>
        <taxon>Bacillota</taxon>
        <taxon>Bacilli</taxon>
        <taxon>Lactobacillales</taxon>
        <taxon>Streptococcaceae</taxon>
        <taxon>Streptococcus</taxon>
    </lineage>
</organism>
<sequence>MTKKYIVVGGVAGGASVAARLRRIDEKSQIQIYDKGYDISFSNCCLPNYFSGEVENIEDLVFYDTESFKKTYNLDAKVRHEVIEILADEHKVTVKNLETGEEFQDWYDALILSPGARAIRPSSIKGIDAPHVFALKNVSDVRNIDQHLKYSKAEQIVVIGGGFIGVEAAECLRHSGKEVSLVEASAQIMTPFDDDMVQMLHKELFDNGVQLILEDSVVEITEKEVVLLSGKRLPAQAVIVAIGVSPDVDFAVKSGIKLGETGAIEVDYRYQTNLPDVYAVGDAIEVVHQITGQKTRLPLAGPAQKQARNVADAISGKQNRNRGVIGSSCIRVFGLNAASTGLNEKDCQKAGIDYRVALVIPNDRVGLMPDAAPMHFKLLYQYPTGKIVGAQAISKGNPVRNINVIATVISFGGYLEDLKDLELCYAPAFSTAKDVVNFAGIVGLNYLNGDYQQVPVTSVRQLVDEGAFILDVRGKEAFDKSHVIGAVNIPLDEIRQRLGEIPKDRPVYIHCRTSWNSYYAIRALKGYGFENIINIQGSFLALSYYEYFKDKTTDRRPIVTGYNFD</sequence>
<comment type="similarity">
    <text evidence="2">Belongs to the class-III pyridine nucleotide-disulfide oxidoreductase family.</text>
</comment>
<dbReference type="PRINTS" id="PR00411">
    <property type="entry name" value="PNDRDTASEI"/>
</dbReference>
<dbReference type="AlphaFoldDB" id="A0A3R8XIL8"/>
<keyword evidence="4" id="KW-0274">FAD</keyword>
<reference evidence="9 10" key="1">
    <citation type="submission" date="2018-11" db="EMBL/GenBank/DDBJ databases">
        <authorList>
            <person name="Stevens M.J."/>
            <person name="Cernela N."/>
            <person name="Spoerry Serrano N."/>
            <person name="Schmitt S."/>
            <person name="Schrenzel J."/>
            <person name="Stephan R."/>
        </authorList>
    </citation>
    <scope>NUCLEOTIDE SEQUENCE [LARGE SCALE GENOMIC DNA]</scope>
    <source>
        <strain evidence="9 10">SS1014</strain>
    </source>
</reference>
<reference evidence="9 10" key="2">
    <citation type="submission" date="2018-12" db="EMBL/GenBank/DDBJ databases">
        <title>Whole-genome sequences of fifteen clinical Streptococcus suis strains isolated from pigs between 2006 and 2018.</title>
        <authorList>
            <person name="Stevens M.J.A."/>
            <person name="Cernela N."/>
            <person name="Spoerry Serrano N."/>
            <person name="Schmitt S."/>
            <person name="Schrenzel J."/>
            <person name="Stephan R."/>
        </authorList>
    </citation>
    <scope>NUCLEOTIDE SEQUENCE [LARGE SCALE GENOMIC DNA]</scope>
    <source>
        <strain evidence="9 10">SS1014</strain>
    </source>
</reference>
<evidence type="ECO:0000256" key="3">
    <source>
        <dbReference type="ARBA" id="ARBA00022630"/>
    </source>
</evidence>
<dbReference type="InterPro" id="IPR016156">
    <property type="entry name" value="FAD/NAD-linked_Rdtase_dimer_sf"/>
</dbReference>
<dbReference type="CDD" id="cd00158">
    <property type="entry name" value="RHOD"/>
    <property type="match status" value="1"/>
</dbReference>
<dbReference type="InterPro" id="IPR001763">
    <property type="entry name" value="Rhodanese-like_dom"/>
</dbReference>
<dbReference type="GO" id="GO:0016491">
    <property type="term" value="F:oxidoreductase activity"/>
    <property type="evidence" value="ECO:0007669"/>
    <property type="project" value="UniProtKB-KW"/>
</dbReference>
<dbReference type="PRINTS" id="PR00368">
    <property type="entry name" value="FADPNR"/>
</dbReference>
<evidence type="ECO:0000256" key="2">
    <source>
        <dbReference type="ARBA" id="ARBA00009130"/>
    </source>
</evidence>
<feature type="domain" description="Rhodanese" evidence="8">
    <location>
        <begin position="463"/>
        <end position="547"/>
    </location>
</feature>
<protein>
    <submittedName>
        <fullName evidence="9">Pyridine nucleotide-disulfide oxidoreductase</fullName>
    </submittedName>
</protein>
<dbReference type="RefSeq" id="WP_125184284.1">
    <property type="nucleotide sequence ID" value="NZ_RSDG01000109.1"/>
</dbReference>
<evidence type="ECO:0000256" key="1">
    <source>
        <dbReference type="ARBA" id="ARBA00001974"/>
    </source>
</evidence>
<dbReference type="Gene3D" id="3.40.250.10">
    <property type="entry name" value="Rhodanese-like domain"/>
    <property type="match status" value="1"/>
</dbReference>